<dbReference type="EMBL" id="JAROCE010000001">
    <property type="protein sequence ID" value="MFM2719072.1"/>
    <property type="molecule type" value="Genomic_DNA"/>
</dbReference>
<accession>A0ABW9GBQ3</accession>
<protein>
    <recommendedName>
        <fullName evidence="4">Lipoprotein</fullName>
    </recommendedName>
</protein>
<proteinExistence type="predicted"/>
<keyword evidence="3" id="KW-1185">Reference proteome</keyword>
<feature type="compositionally biased region" description="Pro residues" evidence="1">
    <location>
        <begin position="46"/>
        <end position="56"/>
    </location>
</feature>
<evidence type="ECO:0008006" key="4">
    <source>
        <dbReference type="Google" id="ProtNLM"/>
    </source>
</evidence>
<dbReference type="PROSITE" id="PS51257">
    <property type="entry name" value="PROKAR_LIPOPROTEIN"/>
    <property type="match status" value="1"/>
</dbReference>
<dbReference type="Proteomes" id="UP001630303">
    <property type="component" value="Unassembled WGS sequence"/>
</dbReference>
<organism evidence="2 3">
    <name type="scientific">Microbacterium mcarthurae</name>
    <dbReference type="NCBI Taxonomy" id="3035918"/>
    <lineage>
        <taxon>Bacteria</taxon>
        <taxon>Bacillati</taxon>
        <taxon>Actinomycetota</taxon>
        <taxon>Actinomycetes</taxon>
        <taxon>Micrococcales</taxon>
        <taxon>Microbacteriaceae</taxon>
        <taxon>Microbacterium</taxon>
    </lineage>
</organism>
<evidence type="ECO:0000313" key="2">
    <source>
        <dbReference type="EMBL" id="MFM2719072.1"/>
    </source>
</evidence>
<comment type="caution">
    <text evidence="2">The sequence shown here is derived from an EMBL/GenBank/DDBJ whole genome shotgun (WGS) entry which is preliminary data.</text>
</comment>
<dbReference type="RefSeq" id="WP_375095619.1">
    <property type="nucleotide sequence ID" value="NZ_JAROCE010000001.1"/>
</dbReference>
<feature type="region of interest" description="Disordered" evidence="1">
    <location>
        <begin position="35"/>
        <end position="67"/>
    </location>
</feature>
<gene>
    <name evidence="2" type="ORF">P5G46_00915</name>
</gene>
<name>A0ABW9GBQ3_9MICO</name>
<evidence type="ECO:0000256" key="1">
    <source>
        <dbReference type="SAM" id="MobiDB-lite"/>
    </source>
</evidence>
<sequence>MKARLRPLALSLVLVAALGTTTGCIRLPSPLGPDAAGAPLTAPAEPSDPAPLPDDPTSPGTDDDLDDPFAERERFFEEQQLPLDGTPLVAVTPAQKQFIDEQKAYAQEQGVEWTAQDESLSLALVADACETAILSSHVVDATTLQAHVATSPIFAQLVPAELQGSERTAAEAPIASLMVYGTTFLCPDDGDAWIDAYTEVYGG</sequence>
<evidence type="ECO:0000313" key="3">
    <source>
        <dbReference type="Proteomes" id="UP001630303"/>
    </source>
</evidence>
<reference evidence="2 3" key="1">
    <citation type="submission" date="2023-03" db="EMBL/GenBank/DDBJ databases">
        <title>MT1 and MT2 Draft Genomes of Novel Species.</title>
        <authorList>
            <person name="Venkateswaran K."/>
        </authorList>
    </citation>
    <scope>NUCLEOTIDE SEQUENCE [LARGE SCALE GENOMIC DNA]</scope>
    <source>
        <strain evidence="2 3">IF8SW-P5</strain>
    </source>
</reference>